<dbReference type="Pfam" id="PF01992">
    <property type="entry name" value="vATP-synt_AC39"/>
    <property type="match status" value="1"/>
</dbReference>
<dbReference type="PANTHER" id="PTHR38682">
    <property type="entry name" value="V-TYPE ATP SYNTHASE SUBUNIT C"/>
    <property type="match status" value="1"/>
</dbReference>
<comment type="caution">
    <text evidence="4">The sequence shown here is derived from an EMBL/GenBank/DDBJ whole genome shotgun (WGS) entry which is preliminary data.</text>
</comment>
<reference evidence="4" key="1">
    <citation type="journal article" date="2021" name="PeerJ">
        <title>Extensive microbial diversity within the chicken gut microbiome revealed by metagenomics and culture.</title>
        <authorList>
            <person name="Gilroy R."/>
            <person name="Ravi A."/>
            <person name="Getino M."/>
            <person name="Pursley I."/>
            <person name="Horton D.L."/>
            <person name="Alikhan N.F."/>
            <person name="Baker D."/>
            <person name="Gharbi K."/>
            <person name="Hall N."/>
            <person name="Watson M."/>
            <person name="Adriaenssens E.M."/>
            <person name="Foster-Nyarko E."/>
            <person name="Jarju S."/>
            <person name="Secka A."/>
            <person name="Antonio M."/>
            <person name="Oren A."/>
            <person name="Chaudhuri R.R."/>
            <person name="La Ragione R."/>
            <person name="Hildebrand F."/>
            <person name="Pallen M.J."/>
        </authorList>
    </citation>
    <scope>NUCLEOTIDE SEQUENCE</scope>
    <source>
        <strain evidence="4">ChiBcolR8-3208</strain>
    </source>
</reference>
<dbReference type="InterPro" id="IPR002843">
    <property type="entry name" value="ATPase_V0-cplx_csu/dsu"/>
</dbReference>
<organism evidence="4 5">
    <name type="scientific">Candidatus Acutalibacter ornithocaccae</name>
    <dbReference type="NCBI Taxonomy" id="2838416"/>
    <lineage>
        <taxon>Bacteria</taxon>
        <taxon>Bacillati</taxon>
        <taxon>Bacillota</taxon>
        <taxon>Clostridia</taxon>
        <taxon>Eubacteriales</taxon>
        <taxon>Acutalibacteraceae</taxon>
        <taxon>Acutalibacter</taxon>
    </lineage>
</organism>
<keyword evidence="3" id="KW-0406">Ion transport</keyword>
<dbReference type="InterPro" id="IPR036079">
    <property type="entry name" value="ATPase_csu/dsu_sf"/>
</dbReference>
<dbReference type="GO" id="GO:0046961">
    <property type="term" value="F:proton-transporting ATPase activity, rotational mechanism"/>
    <property type="evidence" value="ECO:0007669"/>
    <property type="project" value="InterPro"/>
</dbReference>
<dbReference type="Proteomes" id="UP000824214">
    <property type="component" value="Unassembled WGS sequence"/>
</dbReference>
<gene>
    <name evidence="4" type="ORF">H9942_11620</name>
</gene>
<dbReference type="Gene3D" id="1.20.1690.10">
    <property type="entry name" value="V-type ATP synthase subunit C domain"/>
    <property type="match status" value="2"/>
</dbReference>
<sequence length="322" mass="35116">MSEDYIYAVTRVHARETGLLGKNDLERLLACPDEKACLQVLQDKGWGTGEPSPTAEGLLAAEEAKTWDFLQEVAKDPAPLAPLLVPIDGNNLKAAIKCAATGTQPQGVFLPGGQWEPESLLEMAKARDFSPLPQAFAQAAEEASRAMLQTGDGQLCDVLVDRACLEEILRLGKASGLAVLERYGQWTVATADIQTAARACKAGKNREFLELALAPCDSLDVAALAQAAGQGMEPLLEYLESTPYSQGAQALRESFSAFEKWRDDQAMELVKGEKAEYESAGPLFAYAVARRREADTVRVILSGKRNGLEDRRIRERLRETYV</sequence>
<dbReference type="InterPro" id="IPR050873">
    <property type="entry name" value="V-ATPase_V0D/AC39_subunit"/>
</dbReference>
<dbReference type="Gene3D" id="1.10.132.50">
    <property type="entry name" value="ATP synthase (C/AC39) subunit, domain 3"/>
    <property type="match status" value="1"/>
</dbReference>
<evidence type="ECO:0000256" key="2">
    <source>
        <dbReference type="ARBA" id="ARBA00022448"/>
    </source>
</evidence>
<accession>A0A9D2M0P3</accession>
<dbReference type="EMBL" id="DWXZ01000249">
    <property type="protein sequence ID" value="HJB38694.1"/>
    <property type="molecule type" value="Genomic_DNA"/>
</dbReference>
<evidence type="ECO:0000313" key="4">
    <source>
        <dbReference type="EMBL" id="HJB38694.1"/>
    </source>
</evidence>
<dbReference type="AlphaFoldDB" id="A0A9D2M0P3"/>
<proteinExistence type="inferred from homology"/>
<evidence type="ECO:0000313" key="5">
    <source>
        <dbReference type="Proteomes" id="UP000824214"/>
    </source>
</evidence>
<keyword evidence="2" id="KW-0813">Transport</keyword>
<evidence type="ECO:0000256" key="3">
    <source>
        <dbReference type="ARBA" id="ARBA00023065"/>
    </source>
</evidence>
<evidence type="ECO:0000256" key="1">
    <source>
        <dbReference type="ARBA" id="ARBA00006709"/>
    </source>
</evidence>
<dbReference type="SUPFAM" id="SSF103486">
    <property type="entry name" value="V-type ATP synthase subunit C"/>
    <property type="match status" value="1"/>
</dbReference>
<reference evidence="4" key="2">
    <citation type="submission" date="2021-04" db="EMBL/GenBank/DDBJ databases">
        <authorList>
            <person name="Gilroy R."/>
        </authorList>
    </citation>
    <scope>NUCLEOTIDE SEQUENCE</scope>
    <source>
        <strain evidence="4">ChiBcolR8-3208</strain>
    </source>
</reference>
<dbReference type="InterPro" id="IPR044911">
    <property type="entry name" value="V-type_ATPase_csu/dsu_dom_3"/>
</dbReference>
<dbReference type="PANTHER" id="PTHR38682:SF1">
    <property type="entry name" value="V-TYPE ATP SYNTHASE SUBUNIT C"/>
    <property type="match status" value="1"/>
</dbReference>
<dbReference type="InterPro" id="IPR035067">
    <property type="entry name" value="V-type_ATPase_csu/dsu"/>
</dbReference>
<name>A0A9D2M0P3_9FIRM</name>
<comment type="similarity">
    <text evidence="1">Belongs to the V-ATPase V0D/AC39 subunit family.</text>
</comment>
<protein>
    <submittedName>
        <fullName evidence="4">V-type ATPase subunit</fullName>
    </submittedName>
</protein>